<evidence type="ECO:0000313" key="2">
    <source>
        <dbReference type="EMBL" id="CAH1738607.1"/>
    </source>
</evidence>
<evidence type="ECO:0000313" key="3">
    <source>
        <dbReference type="Proteomes" id="UP001154329"/>
    </source>
</evidence>
<gene>
    <name evidence="2" type="ORF">APHIGO_LOCUS11911</name>
</gene>
<feature type="transmembrane region" description="Helical" evidence="1">
    <location>
        <begin position="42"/>
        <end position="60"/>
    </location>
</feature>
<dbReference type="AlphaFoldDB" id="A0A9P0NNT3"/>
<dbReference type="EMBL" id="OU899037">
    <property type="protein sequence ID" value="CAH1738607.1"/>
    <property type="molecule type" value="Genomic_DNA"/>
</dbReference>
<protein>
    <submittedName>
        <fullName evidence="2">Uncharacterized protein</fullName>
    </submittedName>
</protein>
<dbReference type="Proteomes" id="UP001154329">
    <property type="component" value="Chromosome 4"/>
</dbReference>
<reference evidence="2" key="2">
    <citation type="submission" date="2022-10" db="EMBL/GenBank/DDBJ databases">
        <authorList>
            <consortium name="ENA_rothamsted_submissions"/>
            <consortium name="culmorum"/>
            <person name="King R."/>
        </authorList>
    </citation>
    <scope>NUCLEOTIDE SEQUENCE</scope>
</reference>
<keyword evidence="3" id="KW-1185">Reference proteome</keyword>
<keyword evidence="1" id="KW-0812">Transmembrane</keyword>
<reference evidence="2" key="1">
    <citation type="submission" date="2022-02" db="EMBL/GenBank/DDBJ databases">
        <authorList>
            <person name="King R."/>
        </authorList>
    </citation>
    <scope>NUCLEOTIDE SEQUENCE</scope>
</reference>
<name>A0A9P0NNT3_APHGO</name>
<keyword evidence="1" id="KW-1133">Transmembrane helix</keyword>
<accession>A0A9P0NNT3</accession>
<evidence type="ECO:0000256" key="1">
    <source>
        <dbReference type="SAM" id="Phobius"/>
    </source>
</evidence>
<keyword evidence="1" id="KW-0472">Membrane</keyword>
<sequence>MKFLTNSALTNSPITLSVLFPEPKTKGGRFIGVCKGLPKVKTLFFLGYSLFFGLFYNTVYRMSSLIRITADVIIGPKKRRSEDRVKSTKKLHSLFPQWKLAKPVSRNRYIKTFSVSQAPSPNVLATTVDNNRQYTAK</sequence>
<proteinExistence type="predicted"/>
<organism evidence="2 3">
    <name type="scientific">Aphis gossypii</name>
    <name type="common">Cotton aphid</name>
    <dbReference type="NCBI Taxonomy" id="80765"/>
    <lineage>
        <taxon>Eukaryota</taxon>
        <taxon>Metazoa</taxon>
        <taxon>Ecdysozoa</taxon>
        <taxon>Arthropoda</taxon>
        <taxon>Hexapoda</taxon>
        <taxon>Insecta</taxon>
        <taxon>Pterygota</taxon>
        <taxon>Neoptera</taxon>
        <taxon>Paraneoptera</taxon>
        <taxon>Hemiptera</taxon>
        <taxon>Sternorrhyncha</taxon>
        <taxon>Aphidomorpha</taxon>
        <taxon>Aphidoidea</taxon>
        <taxon>Aphididae</taxon>
        <taxon>Aphidini</taxon>
        <taxon>Aphis</taxon>
        <taxon>Aphis</taxon>
    </lineage>
</organism>